<keyword evidence="1" id="KW-0812">Transmembrane</keyword>
<sequence>MSVALVLVCVWGAVACAAGLAPRRYHWPFAWALIGTGIPLLGLVTMSMGPAMGLIGLVAGAVLLRWPILRAGQRLAGLLAPQEAEQPREHPGE</sequence>
<keyword evidence="3" id="KW-1185">Reference proteome</keyword>
<protein>
    <recommendedName>
        <fullName evidence="4">DUF2484 family protein</fullName>
    </recommendedName>
</protein>
<reference evidence="2 3" key="1">
    <citation type="submission" date="2023-01" db="EMBL/GenBank/DDBJ databases">
        <title>Complete genome sequence of Roseicyclus marinus strain Dej080120_10.</title>
        <authorList>
            <person name="Ueki S."/>
            <person name="Maruyama F."/>
        </authorList>
    </citation>
    <scope>NUCLEOTIDE SEQUENCE [LARGE SCALE GENOMIC DNA]</scope>
    <source>
        <strain evidence="2 3">Dej080120_10</strain>
    </source>
</reference>
<organism evidence="2 3">
    <name type="scientific">Roseicyclus marinus</name>
    <dbReference type="NCBI Taxonomy" id="2161673"/>
    <lineage>
        <taxon>Bacteria</taxon>
        <taxon>Pseudomonadati</taxon>
        <taxon>Pseudomonadota</taxon>
        <taxon>Alphaproteobacteria</taxon>
        <taxon>Rhodobacterales</taxon>
        <taxon>Roseobacteraceae</taxon>
        <taxon>Roseicyclus</taxon>
    </lineage>
</organism>
<dbReference type="Pfam" id="PF10658">
    <property type="entry name" value="DUF2484"/>
    <property type="match status" value="1"/>
</dbReference>
<evidence type="ECO:0000256" key="1">
    <source>
        <dbReference type="SAM" id="Phobius"/>
    </source>
</evidence>
<evidence type="ECO:0000313" key="3">
    <source>
        <dbReference type="Proteomes" id="UP001337723"/>
    </source>
</evidence>
<evidence type="ECO:0008006" key="4">
    <source>
        <dbReference type="Google" id="ProtNLM"/>
    </source>
</evidence>
<dbReference type="EMBL" id="AP027266">
    <property type="protein sequence ID" value="BDW85947.1"/>
    <property type="molecule type" value="Genomic_DNA"/>
</dbReference>
<dbReference type="RefSeq" id="WP_338271814.1">
    <property type="nucleotide sequence ID" value="NZ_AP027266.1"/>
</dbReference>
<dbReference type="KEGG" id="rmai:MACH21_21240"/>
<dbReference type="AlphaFoldDB" id="A0AA48KIL5"/>
<accession>A0AA48KIL5</accession>
<dbReference type="Proteomes" id="UP001337723">
    <property type="component" value="Chromosome"/>
</dbReference>
<evidence type="ECO:0000313" key="2">
    <source>
        <dbReference type="EMBL" id="BDW85947.1"/>
    </source>
</evidence>
<feature type="transmembrane region" description="Helical" evidence="1">
    <location>
        <begin position="41"/>
        <end position="64"/>
    </location>
</feature>
<name>A0AA48KIL5_9RHOB</name>
<gene>
    <name evidence="2" type="ORF">MACH21_21240</name>
</gene>
<keyword evidence="1" id="KW-1133">Transmembrane helix</keyword>
<keyword evidence="1" id="KW-0472">Membrane</keyword>
<proteinExistence type="predicted"/>
<dbReference type="InterPro" id="IPR018919">
    <property type="entry name" value="DUF2484"/>
</dbReference>